<name>A0A9E8VFG6_9CAUD</name>
<dbReference type="Proteomes" id="UP001156237">
    <property type="component" value="Segment"/>
</dbReference>
<organism evidence="1 2">
    <name type="scientific">Methanophagales virus GBV302</name>
    <dbReference type="NCBI Taxonomy" id="2999281"/>
    <lineage>
        <taxon>Viruses</taxon>
        <taxon>Duplodnaviria</taxon>
        <taxon>Heunggongvirae</taxon>
        <taxon>Uroviricota</taxon>
        <taxon>Caudoviricetes</taxon>
        <taxon>Nakonvirales</taxon>
        <taxon>Ekchuahviridae</taxon>
        <taxon>Kukulkanvirus</taxon>
        <taxon>Kukulkanvirus mexicoense</taxon>
    </lineage>
</organism>
<accession>A0A9E8VFG6</accession>
<dbReference type="EMBL" id="OP880253">
    <property type="protein sequence ID" value="WAE39607.1"/>
    <property type="molecule type" value="Genomic_DNA"/>
</dbReference>
<protein>
    <submittedName>
        <fullName evidence="1">Uncharacterized protein</fullName>
    </submittedName>
</protein>
<sequence length="168" mass="19384">MINPTISFKTDKLKILGKDKELASHLYTASEKSLTIMLRTLRRNCPVGKRPARETHPGEPRMKNAIFAKRYREPGLFGGSVYIDTKICPHAYYYTYGRRGGTLIFPKQKKALTIVKHWMTKSEAPLRKWSRLGSMRGHTEYLQKTVTEVQPKIRSLFRGAVKVWMGEL</sequence>
<keyword evidence="2" id="KW-1185">Reference proteome</keyword>
<reference evidence="1 2" key="1">
    <citation type="submission" date="2022-10" db="EMBL/GenBank/DDBJ databases">
        <title>Evolutionary Diversification of Methanotrophic Ca. Methanophagales (ANME-1) and Their Expansive Virome.</title>
        <authorList>
            <person name="Laso-Perez R."/>
            <person name="Wu F."/>
            <person name="Cremiere A."/>
            <person name="Speth D.R."/>
            <person name="Magyar J.S."/>
            <person name="Krupovic M."/>
            <person name="Orphan V.J."/>
        </authorList>
    </citation>
    <scope>NUCLEOTIDE SEQUENCE [LARGE SCALE GENOMIC DNA]</scope>
</reference>
<evidence type="ECO:0000313" key="1">
    <source>
        <dbReference type="EMBL" id="WAE39607.1"/>
    </source>
</evidence>
<evidence type="ECO:0000313" key="2">
    <source>
        <dbReference type="Proteomes" id="UP001156237"/>
    </source>
</evidence>
<proteinExistence type="predicted"/>
<gene>
    <name evidence="1" type="ORF">FHOMOCKG_00079</name>
</gene>